<dbReference type="Gene3D" id="3.30.420.150">
    <property type="entry name" value="Exopolyphosphatase. Domain 2"/>
    <property type="match status" value="1"/>
</dbReference>
<gene>
    <name evidence="2" type="ORF">HXW94_07045</name>
</gene>
<name>A0A850STP9_9BACT</name>
<feature type="domain" description="Ppx/GppA phosphatase N-terminal" evidence="1">
    <location>
        <begin position="36"/>
        <end position="287"/>
    </location>
</feature>
<keyword evidence="3" id="KW-1185">Reference proteome</keyword>
<proteinExistence type="predicted"/>
<dbReference type="GO" id="GO:0016462">
    <property type="term" value="F:pyrophosphatase activity"/>
    <property type="evidence" value="ECO:0007669"/>
    <property type="project" value="TreeGrafter"/>
</dbReference>
<dbReference type="PANTHER" id="PTHR30005">
    <property type="entry name" value="EXOPOLYPHOSPHATASE"/>
    <property type="match status" value="1"/>
</dbReference>
<accession>A0A850STP9</accession>
<dbReference type="PANTHER" id="PTHR30005:SF0">
    <property type="entry name" value="RETROGRADE REGULATION PROTEIN 2"/>
    <property type="match status" value="1"/>
</dbReference>
<dbReference type="EMBL" id="JACADJ010000017">
    <property type="protein sequence ID" value="NWH04744.1"/>
    <property type="molecule type" value="Genomic_DNA"/>
</dbReference>
<evidence type="ECO:0000259" key="1">
    <source>
        <dbReference type="Pfam" id="PF02541"/>
    </source>
</evidence>
<evidence type="ECO:0000313" key="2">
    <source>
        <dbReference type="EMBL" id="NWH04744.1"/>
    </source>
</evidence>
<protein>
    <submittedName>
        <fullName evidence="2">Exopolyphosphatase</fullName>
    </submittedName>
</protein>
<comment type="caution">
    <text evidence="2">The sequence shown here is derived from an EMBL/GenBank/DDBJ whole genome shotgun (WGS) entry which is preliminary data.</text>
</comment>
<dbReference type="SUPFAM" id="SSF53067">
    <property type="entry name" value="Actin-like ATPase domain"/>
    <property type="match status" value="2"/>
</dbReference>
<dbReference type="CDD" id="cd24006">
    <property type="entry name" value="ASKHA_NBD_PPX_GppA"/>
    <property type="match status" value="1"/>
</dbReference>
<organism evidence="2 3">
    <name type="scientific">Desulfobacter latus</name>
    <dbReference type="NCBI Taxonomy" id="2292"/>
    <lineage>
        <taxon>Bacteria</taxon>
        <taxon>Pseudomonadati</taxon>
        <taxon>Thermodesulfobacteriota</taxon>
        <taxon>Desulfobacteria</taxon>
        <taxon>Desulfobacterales</taxon>
        <taxon>Desulfobacteraceae</taxon>
        <taxon>Desulfobacter</taxon>
    </lineage>
</organism>
<dbReference type="InterPro" id="IPR003695">
    <property type="entry name" value="Ppx_GppA_N"/>
</dbReference>
<evidence type="ECO:0000313" key="3">
    <source>
        <dbReference type="Proteomes" id="UP000553343"/>
    </source>
</evidence>
<dbReference type="Pfam" id="PF02541">
    <property type="entry name" value="Ppx-GppA"/>
    <property type="match status" value="1"/>
</dbReference>
<reference evidence="2 3" key="1">
    <citation type="submission" date="2020-06" db="EMBL/GenBank/DDBJ databases">
        <title>High-quality draft genome of sulfate reducer Desulfobacter latus type strain AcrS2 isolated from marine sediment.</title>
        <authorList>
            <person name="Hoppe M."/>
            <person name="Larsen C.K."/>
            <person name="Marshall I.P.G."/>
            <person name="Schramm A."/>
            <person name="Marietou A.G."/>
        </authorList>
    </citation>
    <scope>NUCLEOTIDE SEQUENCE [LARGE SCALE GENOMIC DNA]</scope>
    <source>
        <strain evidence="2 3">AcRS2</strain>
    </source>
</reference>
<sequence>MDSMTRYAAIDIGSNAVRLLLAMVSEEEFGLRVKKISWMRMPIRLGEDAFLQGAISDERACKLTKTMGGFANLINAYQPVALKACATSAMRTAHNGRQICRTIREQTGINIEIINGRQEARYLFQNRHKIMTSSEKAALFIDVGGGSTEITLFCDGRVQASRSFNIGTIRLLNNRARQQDWDLMKSWLKTITRGHKSVEAIGSGGNINKLFKLAKGRPGTWVTRKKIKKIRNELADYGLEERMRRFNLKPDRADVIIPGARIYIKAMSWGRCKKVHVPMQGLADGMVRVLHDQRIQAPSMETHMYAPAIEPVQTEDILREPNYILA</sequence>
<dbReference type="Proteomes" id="UP000553343">
    <property type="component" value="Unassembled WGS sequence"/>
</dbReference>
<dbReference type="InterPro" id="IPR043129">
    <property type="entry name" value="ATPase_NBD"/>
</dbReference>
<dbReference type="AlphaFoldDB" id="A0A850STP9"/>
<dbReference type="Gene3D" id="3.30.420.40">
    <property type="match status" value="1"/>
</dbReference>
<dbReference type="InterPro" id="IPR050273">
    <property type="entry name" value="GppA/Ppx_hydrolase"/>
</dbReference>